<evidence type="ECO:0000313" key="2">
    <source>
        <dbReference type="EMBL" id="QFR56492.1"/>
    </source>
</evidence>
<reference evidence="2 3" key="1">
    <citation type="submission" date="2019-07" db="EMBL/GenBank/DDBJ databases">
        <authorList>
            <person name="Krukonis G.P."/>
            <person name="Delesalle V.A."/>
        </authorList>
    </citation>
    <scope>NUCLEOTIDE SEQUENCE [LARGE SCALE GENOMIC DNA]</scope>
</reference>
<proteinExistence type="predicted"/>
<protein>
    <submittedName>
        <fullName evidence="2">Tail assembly chaperone</fullName>
    </submittedName>
</protein>
<evidence type="ECO:0000313" key="3">
    <source>
        <dbReference type="Proteomes" id="UP000326637"/>
    </source>
</evidence>
<keyword evidence="3" id="KW-1185">Reference proteome</keyword>
<organism evidence="2 3">
    <name type="scientific">Bacillus phage 056SW001B</name>
    <dbReference type="NCBI Taxonomy" id="2601663"/>
    <lineage>
        <taxon>Viruses</taxon>
        <taxon>Duplodnaviria</taxon>
        <taxon>Heunggongvirae</taxon>
        <taxon>Uroviricota</taxon>
        <taxon>Caudoviricetes</taxon>
        <taxon>Ehrlichviridae</taxon>
        <taxon>Gettysburgvirus</taxon>
        <taxon>Gettysburgvirus gv056SW001B</taxon>
    </lineage>
</organism>
<dbReference type="Proteomes" id="UP000326637">
    <property type="component" value="Segment"/>
</dbReference>
<dbReference type="EMBL" id="MN176230">
    <property type="protein sequence ID" value="QFR56492.1"/>
    <property type="molecule type" value="Genomic_DNA"/>
</dbReference>
<gene>
    <name evidence="2" type="primary">27</name>
    <name evidence="2" type="ORF">056SW001B_27</name>
</gene>
<feature type="compositionally biased region" description="Basic and acidic residues" evidence="1">
    <location>
        <begin position="188"/>
        <end position="198"/>
    </location>
</feature>
<feature type="region of interest" description="Disordered" evidence="1">
    <location>
        <begin position="170"/>
        <end position="198"/>
    </location>
</feature>
<evidence type="ECO:0000256" key="1">
    <source>
        <dbReference type="SAM" id="MobiDB-lite"/>
    </source>
</evidence>
<name>A0A5P8PIC9_9CAUD</name>
<accession>A0A5P8PIC9</accession>
<sequence>MSNNKPWLKKQEAPREIEVMGAKIKLKNLSFGEARKAISGGVQLGKDGKPNIDVTTLQAMRAVAAIADWELTDENDNKLPITIETLDSLDEGFASELVKAVTEHVEDGELSKEEKKVIEKAVKDSIDGKKLDHKPQALTVYELCKEFHCLPSQLDEEDNKTIQEMIAVMSAMREQEQKESRKQKRDKLKQEKGASQRR</sequence>